<organism evidence="1 2">
    <name type="scientific">Tanacetum coccineum</name>
    <dbReference type="NCBI Taxonomy" id="301880"/>
    <lineage>
        <taxon>Eukaryota</taxon>
        <taxon>Viridiplantae</taxon>
        <taxon>Streptophyta</taxon>
        <taxon>Embryophyta</taxon>
        <taxon>Tracheophyta</taxon>
        <taxon>Spermatophyta</taxon>
        <taxon>Magnoliopsida</taxon>
        <taxon>eudicotyledons</taxon>
        <taxon>Gunneridae</taxon>
        <taxon>Pentapetalae</taxon>
        <taxon>asterids</taxon>
        <taxon>campanulids</taxon>
        <taxon>Asterales</taxon>
        <taxon>Asteraceae</taxon>
        <taxon>Asteroideae</taxon>
        <taxon>Anthemideae</taxon>
        <taxon>Anthemidinae</taxon>
        <taxon>Tanacetum</taxon>
    </lineage>
</organism>
<accession>A0ABQ5A437</accession>
<evidence type="ECO:0000313" key="2">
    <source>
        <dbReference type="Proteomes" id="UP001151760"/>
    </source>
</evidence>
<gene>
    <name evidence="1" type="ORF">Tco_0802766</name>
</gene>
<reference evidence="1" key="1">
    <citation type="journal article" date="2022" name="Int. J. Mol. Sci.">
        <title>Draft Genome of Tanacetum Coccineum: Genomic Comparison of Closely Related Tanacetum-Family Plants.</title>
        <authorList>
            <person name="Yamashiro T."/>
            <person name="Shiraishi A."/>
            <person name="Nakayama K."/>
            <person name="Satake H."/>
        </authorList>
    </citation>
    <scope>NUCLEOTIDE SEQUENCE</scope>
</reference>
<evidence type="ECO:0000313" key="1">
    <source>
        <dbReference type="EMBL" id="GJS95798.1"/>
    </source>
</evidence>
<proteinExistence type="predicted"/>
<name>A0ABQ5A437_9ASTR</name>
<keyword evidence="2" id="KW-1185">Reference proteome</keyword>
<sequence length="236" mass="26288">MFNMNERVYNPQSQSASVTHQVSMFHPQSYQVIHPQSSQVIHPQSSHMIHPQSSQVIHPQSSQALAISLQSSADPIQFDSGLVIPYFLPTDDPLECLNKALAFMCTTLASSYPSTNNQLETSSNLMNQCTQPTKVRNFAWFKEKMLLAQVQEAGIALNGIDLYDSNCDDISTAKAVLMANLSSYGSDVLSEVPHSETYQIDMANQSVQAMQKFEQTQVVDFPNNEITSYNNIIPYS</sequence>
<protein>
    <submittedName>
        <fullName evidence="1">Uncharacterized protein</fullName>
    </submittedName>
</protein>
<dbReference type="EMBL" id="BQNB010011837">
    <property type="protein sequence ID" value="GJS95798.1"/>
    <property type="molecule type" value="Genomic_DNA"/>
</dbReference>
<comment type="caution">
    <text evidence="1">The sequence shown here is derived from an EMBL/GenBank/DDBJ whole genome shotgun (WGS) entry which is preliminary data.</text>
</comment>
<reference evidence="1" key="2">
    <citation type="submission" date="2022-01" db="EMBL/GenBank/DDBJ databases">
        <authorList>
            <person name="Yamashiro T."/>
            <person name="Shiraishi A."/>
            <person name="Satake H."/>
            <person name="Nakayama K."/>
        </authorList>
    </citation>
    <scope>NUCLEOTIDE SEQUENCE</scope>
</reference>
<dbReference type="Proteomes" id="UP001151760">
    <property type="component" value="Unassembled WGS sequence"/>
</dbReference>